<name>A0A9Q5C675_LACHE</name>
<accession>A0A9Q5C675</accession>
<evidence type="ECO:0000313" key="2">
    <source>
        <dbReference type="EMBL" id="NRO35105.1"/>
    </source>
</evidence>
<dbReference type="AlphaFoldDB" id="A0A9Q5C675"/>
<dbReference type="EMBL" id="WCHB01000042">
    <property type="protein sequence ID" value="NRO35105.1"/>
    <property type="molecule type" value="Genomic_DNA"/>
</dbReference>
<gene>
    <name evidence="2" type="ORF">IMAU30003_01355</name>
    <name evidence="1" type="ORF">IMAU50013_00676</name>
</gene>
<dbReference type="RefSeq" id="WP_023061138.1">
    <property type="nucleotide sequence ID" value="NZ_CP012381.1"/>
</dbReference>
<dbReference type="Proteomes" id="UP000651333">
    <property type="component" value="Unassembled WGS sequence"/>
</dbReference>
<comment type="caution">
    <text evidence="2">The sequence shown here is derived from an EMBL/GenBank/DDBJ whole genome shotgun (WGS) entry which is preliminary data.</text>
</comment>
<dbReference type="EMBL" id="WCGB01000009">
    <property type="protein sequence ID" value="NRN91150.1"/>
    <property type="molecule type" value="Genomic_DNA"/>
</dbReference>
<evidence type="ECO:0000313" key="1">
    <source>
        <dbReference type="EMBL" id="NRN91150.1"/>
    </source>
</evidence>
<reference evidence="2" key="1">
    <citation type="submission" date="2019-09" db="EMBL/GenBank/DDBJ databases">
        <title>Comparative genomic analysis of Lactobacillus helveticus.</title>
        <authorList>
            <person name="Zhang H."/>
            <person name="Chen Y."/>
            <person name="Zhong Z."/>
        </authorList>
    </citation>
    <scope>NUCLEOTIDE SEQUENCE</scope>
    <source>
        <strain evidence="2">IMAU30003</strain>
        <strain evidence="1">IMAU50013</strain>
    </source>
</reference>
<protein>
    <submittedName>
        <fullName evidence="2">Uncharacterized protein</fullName>
    </submittedName>
</protein>
<organism evidence="2 3">
    <name type="scientific">Lactobacillus helveticus</name>
    <name type="common">Lactobacillus suntoryeus</name>
    <dbReference type="NCBI Taxonomy" id="1587"/>
    <lineage>
        <taxon>Bacteria</taxon>
        <taxon>Bacillati</taxon>
        <taxon>Bacillota</taxon>
        <taxon>Bacilli</taxon>
        <taxon>Lactobacillales</taxon>
        <taxon>Lactobacillaceae</taxon>
        <taxon>Lactobacillus</taxon>
    </lineage>
</organism>
<evidence type="ECO:0000313" key="3">
    <source>
        <dbReference type="Proteomes" id="UP000651333"/>
    </source>
</evidence>
<dbReference type="Proteomes" id="UP000601587">
    <property type="component" value="Unassembled WGS sequence"/>
</dbReference>
<proteinExistence type="predicted"/>
<sequence length="47" mass="5439">MANWRTLFPERIFTRGEIYYDNLMIKSFDLAQDSEHFAATIQGGVGQ</sequence>